<protein>
    <recommendedName>
        <fullName evidence="3">DUF3304 domain-containing protein</fullName>
    </recommendedName>
</protein>
<proteinExistence type="predicted"/>
<dbReference type="RefSeq" id="WP_379099730.1">
    <property type="nucleotide sequence ID" value="NZ_JBHUGZ010000010.1"/>
</dbReference>
<reference evidence="2" key="1">
    <citation type="journal article" date="2019" name="Int. J. Syst. Evol. Microbiol.">
        <title>The Global Catalogue of Microorganisms (GCM) 10K type strain sequencing project: providing services to taxonomists for standard genome sequencing and annotation.</title>
        <authorList>
            <consortium name="The Broad Institute Genomics Platform"/>
            <consortium name="The Broad Institute Genome Sequencing Center for Infectious Disease"/>
            <person name="Wu L."/>
            <person name="Ma J."/>
        </authorList>
    </citation>
    <scope>NUCLEOTIDE SEQUENCE [LARGE SCALE GENOMIC DNA]</scope>
    <source>
        <strain evidence="2">CGMCC 1.16225</strain>
    </source>
</reference>
<evidence type="ECO:0000313" key="2">
    <source>
        <dbReference type="Proteomes" id="UP001597405"/>
    </source>
</evidence>
<name>A0ABW4UD82_9HYPH</name>
<sequence length="129" mass="14195">MIPYKYVKLRSGLPGGYDAHENADDLVAESPGYRVVRGWLMSPGGILDKHFIVENILTGERFDVTPLDLRMPFFEHPGTKDEFEGLWHQISMPPYSPPVRLVVQDDMDRGAGAAASQAVLQAGGPDNDA</sequence>
<organism evidence="1 2">
    <name type="scientific">Mesorhizobium newzealandense</name>
    <dbReference type="NCBI Taxonomy" id="1300302"/>
    <lineage>
        <taxon>Bacteria</taxon>
        <taxon>Pseudomonadati</taxon>
        <taxon>Pseudomonadota</taxon>
        <taxon>Alphaproteobacteria</taxon>
        <taxon>Hyphomicrobiales</taxon>
        <taxon>Phyllobacteriaceae</taxon>
        <taxon>Mesorhizobium</taxon>
    </lineage>
</organism>
<dbReference type="Proteomes" id="UP001597405">
    <property type="component" value="Unassembled WGS sequence"/>
</dbReference>
<gene>
    <name evidence="1" type="ORF">ACFSOZ_15900</name>
</gene>
<comment type="caution">
    <text evidence="1">The sequence shown here is derived from an EMBL/GenBank/DDBJ whole genome shotgun (WGS) entry which is preliminary data.</text>
</comment>
<evidence type="ECO:0000313" key="1">
    <source>
        <dbReference type="EMBL" id="MFD1984139.1"/>
    </source>
</evidence>
<accession>A0ABW4UD82</accession>
<keyword evidence="2" id="KW-1185">Reference proteome</keyword>
<evidence type="ECO:0008006" key="3">
    <source>
        <dbReference type="Google" id="ProtNLM"/>
    </source>
</evidence>
<dbReference type="EMBL" id="JBHUGZ010000010">
    <property type="protein sequence ID" value="MFD1984139.1"/>
    <property type="molecule type" value="Genomic_DNA"/>
</dbReference>